<gene>
    <name evidence="3" type="ORF">ACFOWM_04750</name>
</gene>
<dbReference type="InterPro" id="IPR004380">
    <property type="entry name" value="Asp_race"/>
</dbReference>
<evidence type="ECO:0000313" key="4">
    <source>
        <dbReference type="Proteomes" id="UP001595907"/>
    </source>
</evidence>
<dbReference type="NCBIfam" id="TIGR00035">
    <property type="entry name" value="asp_race"/>
    <property type="match status" value="1"/>
</dbReference>
<dbReference type="RefSeq" id="WP_379707532.1">
    <property type="nucleotide sequence ID" value="NZ_JBHSCZ010000001.1"/>
</dbReference>
<protein>
    <submittedName>
        <fullName evidence="3">Aspartate/glutamate racemase family protein</fullName>
    </submittedName>
</protein>
<dbReference type="InterPro" id="IPR001920">
    <property type="entry name" value="Asp/Glu_race"/>
</dbReference>
<dbReference type="PANTHER" id="PTHR21198:SF7">
    <property type="entry name" value="ASPARTATE-GLUTAMATE RACEMASE FAMILY"/>
    <property type="match status" value="1"/>
</dbReference>
<dbReference type="Proteomes" id="UP001595907">
    <property type="component" value="Unassembled WGS sequence"/>
</dbReference>
<dbReference type="InterPro" id="IPR015942">
    <property type="entry name" value="Asp/Glu/hydantoin_racemase"/>
</dbReference>
<evidence type="ECO:0000256" key="2">
    <source>
        <dbReference type="ARBA" id="ARBA00023235"/>
    </source>
</evidence>
<reference evidence="4" key="1">
    <citation type="journal article" date="2019" name="Int. J. Syst. Evol. Microbiol.">
        <title>The Global Catalogue of Microorganisms (GCM) 10K type strain sequencing project: providing services to taxonomists for standard genome sequencing and annotation.</title>
        <authorList>
            <consortium name="The Broad Institute Genomics Platform"/>
            <consortium name="The Broad Institute Genome Sequencing Center for Infectious Disease"/>
            <person name="Wu L."/>
            <person name="Ma J."/>
        </authorList>
    </citation>
    <scope>NUCLEOTIDE SEQUENCE [LARGE SCALE GENOMIC DNA]</scope>
    <source>
        <strain evidence="4">CECT 8289</strain>
    </source>
</reference>
<comment type="caution">
    <text evidence="3">The sequence shown here is derived from an EMBL/GenBank/DDBJ whole genome shotgun (WGS) entry which is preliminary data.</text>
</comment>
<dbReference type="Gene3D" id="3.40.50.1860">
    <property type="match status" value="2"/>
</dbReference>
<keyword evidence="4" id="KW-1185">Reference proteome</keyword>
<proteinExistence type="inferred from homology"/>
<evidence type="ECO:0000256" key="1">
    <source>
        <dbReference type="ARBA" id="ARBA00007847"/>
    </source>
</evidence>
<organism evidence="3 4">
    <name type="scientific">Ferruginibacter yonginensis</name>
    <dbReference type="NCBI Taxonomy" id="1310416"/>
    <lineage>
        <taxon>Bacteria</taxon>
        <taxon>Pseudomonadati</taxon>
        <taxon>Bacteroidota</taxon>
        <taxon>Chitinophagia</taxon>
        <taxon>Chitinophagales</taxon>
        <taxon>Chitinophagaceae</taxon>
        <taxon>Ferruginibacter</taxon>
    </lineage>
</organism>
<dbReference type="SUPFAM" id="SSF53681">
    <property type="entry name" value="Aspartate/glutamate racemase"/>
    <property type="match status" value="2"/>
</dbReference>
<dbReference type="EMBL" id="JBHSCZ010000001">
    <property type="protein sequence ID" value="MFC4262171.1"/>
    <property type="molecule type" value="Genomic_DNA"/>
</dbReference>
<sequence>MKTVGLVGGTGWVSTIDYYRYMNQLVFEKTAQQSTAKVLVHSVNYPPIAALTAANKWDEIAIIISNAAKGLVTAGADCILLCANTMHHIAPHVAGTIDVPLIHIAEVTAKAIQEQTINKVALLGTKYTMNLPFFKDILFEMGIETLVPDEEDRILINDSIYKELSLGIVTDATKNMYATIIEKMTAKGAAGIIAGCTEIPMVVQQSDFDIPIFDTTYLHAQAAVKFALS</sequence>
<accession>A0ABV8QPQ0</accession>
<evidence type="ECO:0000313" key="3">
    <source>
        <dbReference type="EMBL" id="MFC4262171.1"/>
    </source>
</evidence>
<name>A0ABV8QPQ0_9BACT</name>
<comment type="similarity">
    <text evidence="1">Belongs to the aspartate/glutamate racemases family.</text>
</comment>
<keyword evidence="2" id="KW-0413">Isomerase</keyword>
<dbReference type="PANTHER" id="PTHR21198">
    <property type="entry name" value="GLUTAMATE RACEMASE"/>
    <property type="match status" value="1"/>
</dbReference>
<dbReference type="Pfam" id="PF01177">
    <property type="entry name" value="Asp_Glu_race"/>
    <property type="match status" value="1"/>
</dbReference>